<feature type="compositionally biased region" description="Polar residues" evidence="6">
    <location>
        <begin position="1"/>
        <end position="19"/>
    </location>
</feature>
<feature type="domain" description="C3H1-type" evidence="7">
    <location>
        <begin position="291"/>
        <end position="319"/>
    </location>
</feature>
<feature type="domain" description="C3H1-type" evidence="7">
    <location>
        <begin position="337"/>
        <end position="365"/>
    </location>
</feature>
<keyword evidence="4" id="KW-0238">DNA-binding</keyword>
<feature type="zinc finger region" description="C3H1-type" evidence="5">
    <location>
        <begin position="52"/>
        <end position="80"/>
    </location>
</feature>
<feature type="domain" description="C3H1-type" evidence="7">
    <location>
        <begin position="95"/>
        <end position="123"/>
    </location>
</feature>
<dbReference type="PROSITE" id="PS50103">
    <property type="entry name" value="ZF_C3H1"/>
    <property type="match status" value="5"/>
</dbReference>
<dbReference type="InterPro" id="IPR036855">
    <property type="entry name" value="Znf_CCCH_sf"/>
</dbReference>
<dbReference type="EMBL" id="BSYO01000010">
    <property type="protein sequence ID" value="GMH11011.1"/>
    <property type="molecule type" value="Genomic_DNA"/>
</dbReference>
<keyword evidence="9" id="KW-1185">Reference proteome</keyword>
<evidence type="ECO:0000256" key="3">
    <source>
        <dbReference type="ARBA" id="ARBA00022833"/>
    </source>
</evidence>
<evidence type="ECO:0000256" key="1">
    <source>
        <dbReference type="ARBA" id="ARBA00022723"/>
    </source>
</evidence>
<protein>
    <recommendedName>
        <fullName evidence="7">C3H1-type domain-containing protein</fullName>
    </recommendedName>
</protein>
<dbReference type="SMART" id="SM00356">
    <property type="entry name" value="ZnF_C3H1"/>
    <property type="match status" value="5"/>
</dbReference>
<gene>
    <name evidence="8" type="ORF">Nepgr_012852</name>
</gene>
<keyword evidence="3 5" id="KW-0862">Zinc</keyword>
<dbReference type="AlphaFoldDB" id="A0AAD3XNR5"/>
<keyword evidence="1 5" id="KW-0479">Metal-binding</keyword>
<dbReference type="GO" id="GO:0008270">
    <property type="term" value="F:zinc ion binding"/>
    <property type="evidence" value="ECO:0007669"/>
    <property type="project" value="UniProtKB-KW"/>
</dbReference>
<dbReference type="Proteomes" id="UP001279734">
    <property type="component" value="Unassembled WGS sequence"/>
</dbReference>
<evidence type="ECO:0000313" key="9">
    <source>
        <dbReference type="Proteomes" id="UP001279734"/>
    </source>
</evidence>
<evidence type="ECO:0000259" key="7">
    <source>
        <dbReference type="PROSITE" id="PS50103"/>
    </source>
</evidence>
<accession>A0AAD3XNR5</accession>
<name>A0AAD3XNR5_NEPGR</name>
<dbReference type="InterPro" id="IPR000571">
    <property type="entry name" value="Znf_CCCH"/>
</dbReference>
<keyword evidence="2 5" id="KW-0863">Zinc-finger</keyword>
<reference evidence="8" key="1">
    <citation type="submission" date="2023-05" db="EMBL/GenBank/DDBJ databases">
        <title>Nepenthes gracilis genome sequencing.</title>
        <authorList>
            <person name="Fukushima K."/>
        </authorList>
    </citation>
    <scope>NUCLEOTIDE SEQUENCE</scope>
    <source>
        <strain evidence="8">SING2019-196</strain>
    </source>
</reference>
<dbReference type="SUPFAM" id="SSF90229">
    <property type="entry name" value="CCCH zinc finger"/>
    <property type="match status" value="5"/>
</dbReference>
<evidence type="ECO:0000256" key="2">
    <source>
        <dbReference type="ARBA" id="ARBA00022771"/>
    </source>
</evidence>
<organism evidence="8 9">
    <name type="scientific">Nepenthes gracilis</name>
    <name type="common">Slender pitcher plant</name>
    <dbReference type="NCBI Taxonomy" id="150966"/>
    <lineage>
        <taxon>Eukaryota</taxon>
        <taxon>Viridiplantae</taxon>
        <taxon>Streptophyta</taxon>
        <taxon>Embryophyta</taxon>
        <taxon>Tracheophyta</taxon>
        <taxon>Spermatophyta</taxon>
        <taxon>Magnoliopsida</taxon>
        <taxon>eudicotyledons</taxon>
        <taxon>Gunneridae</taxon>
        <taxon>Pentapetalae</taxon>
        <taxon>Caryophyllales</taxon>
        <taxon>Nepenthaceae</taxon>
        <taxon>Nepenthes</taxon>
    </lineage>
</organism>
<feature type="zinc finger region" description="C3H1-type" evidence="5">
    <location>
        <begin position="95"/>
        <end position="123"/>
    </location>
</feature>
<dbReference type="Gene3D" id="4.10.1000.10">
    <property type="entry name" value="Zinc finger, CCCH-type"/>
    <property type="match status" value="2"/>
</dbReference>
<sequence length="416" mass="45240">MPGNRQNQSNAVWNSSNGPADNIEEGVRAIKPENKNRNQVRDLAEQAAYPDRPGEPDCIYYLRTGSCGYGSNCRFNHPAHPAPKVAQYKGELPQRVGQPDCGYYLKTGTCKYGSTCKYHHPRDWRGAGQVTLNIFGLPMRQDEKSCPYYMRTFTCKFREACKFNHPQPASFETVLAVPGQAAMGSIDSSMLASAGLTYGGGLPAWSLASPQFMSGLQGAGPQTYIPFALPPSQSIMAGQDLNPFAGNLSPIPPNGIHGVNLPYISNDQGEQGINGQANNAPAADIFHLPERPDQPECRYFMSTGRCKYGTDCKYHHPKQRIAQLAMNSLGPHGLPLRPGSAACSYFGMYGICNYGPTCKFDHPVTGYFSNYGFSLPSPPLLNQSLFPIQGNLMNTNSSETAKVSNQSSNAPADESD</sequence>
<evidence type="ECO:0000313" key="8">
    <source>
        <dbReference type="EMBL" id="GMH11011.1"/>
    </source>
</evidence>
<feature type="domain" description="C3H1-type" evidence="7">
    <location>
        <begin position="52"/>
        <end position="80"/>
    </location>
</feature>
<dbReference type="Pfam" id="PF00642">
    <property type="entry name" value="zf-CCCH"/>
    <property type="match status" value="5"/>
</dbReference>
<dbReference type="PANTHER" id="PTHR12506:SF50">
    <property type="entry name" value="ZINC FINGER CCCH DOMAIN-CONTAINING PROTEIN 26"/>
    <property type="match status" value="1"/>
</dbReference>
<proteinExistence type="predicted"/>
<dbReference type="GO" id="GO:0003677">
    <property type="term" value="F:DNA binding"/>
    <property type="evidence" value="ECO:0007669"/>
    <property type="project" value="UniProtKB-KW"/>
</dbReference>
<evidence type="ECO:0000256" key="6">
    <source>
        <dbReference type="SAM" id="MobiDB-lite"/>
    </source>
</evidence>
<evidence type="ECO:0000256" key="5">
    <source>
        <dbReference type="PROSITE-ProRule" id="PRU00723"/>
    </source>
</evidence>
<feature type="compositionally biased region" description="Basic and acidic residues" evidence="6">
    <location>
        <begin position="25"/>
        <end position="38"/>
    </location>
</feature>
<comment type="caution">
    <text evidence="8">The sequence shown here is derived from an EMBL/GenBank/DDBJ whole genome shotgun (WGS) entry which is preliminary data.</text>
</comment>
<feature type="zinc finger region" description="C3H1-type" evidence="5">
    <location>
        <begin position="140"/>
        <end position="168"/>
    </location>
</feature>
<dbReference type="Gene3D" id="2.30.30.1190">
    <property type="match status" value="1"/>
</dbReference>
<evidence type="ECO:0000256" key="4">
    <source>
        <dbReference type="ARBA" id="ARBA00023125"/>
    </source>
</evidence>
<feature type="zinc finger region" description="C3H1-type" evidence="5">
    <location>
        <begin position="291"/>
        <end position="319"/>
    </location>
</feature>
<feature type="zinc finger region" description="C3H1-type" evidence="5">
    <location>
        <begin position="337"/>
        <end position="365"/>
    </location>
</feature>
<dbReference type="GO" id="GO:0003729">
    <property type="term" value="F:mRNA binding"/>
    <property type="evidence" value="ECO:0007669"/>
    <property type="project" value="UniProtKB-ARBA"/>
</dbReference>
<dbReference type="InterPro" id="IPR050974">
    <property type="entry name" value="Plant_ZF_CCCH"/>
</dbReference>
<feature type="region of interest" description="Disordered" evidence="6">
    <location>
        <begin position="1"/>
        <end position="38"/>
    </location>
</feature>
<feature type="domain" description="C3H1-type" evidence="7">
    <location>
        <begin position="140"/>
        <end position="168"/>
    </location>
</feature>
<dbReference type="PANTHER" id="PTHR12506">
    <property type="entry name" value="PROTEIN PHOSPHATASE RELATED"/>
    <property type="match status" value="1"/>
</dbReference>